<name>A0ABW4A6C9_9ACTN</name>
<evidence type="ECO:0000313" key="3">
    <source>
        <dbReference type="Proteomes" id="UP001597183"/>
    </source>
</evidence>
<proteinExistence type="predicted"/>
<organism evidence="2 3">
    <name type="scientific">Actinoplanes sichuanensis</name>
    <dbReference type="NCBI Taxonomy" id="512349"/>
    <lineage>
        <taxon>Bacteria</taxon>
        <taxon>Bacillati</taxon>
        <taxon>Actinomycetota</taxon>
        <taxon>Actinomycetes</taxon>
        <taxon>Micromonosporales</taxon>
        <taxon>Micromonosporaceae</taxon>
        <taxon>Actinoplanes</taxon>
    </lineage>
</organism>
<evidence type="ECO:0000256" key="1">
    <source>
        <dbReference type="SAM" id="MobiDB-lite"/>
    </source>
</evidence>
<reference evidence="3" key="1">
    <citation type="journal article" date="2019" name="Int. J. Syst. Evol. Microbiol.">
        <title>The Global Catalogue of Microorganisms (GCM) 10K type strain sequencing project: providing services to taxonomists for standard genome sequencing and annotation.</title>
        <authorList>
            <consortium name="The Broad Institute Genomics Platform"/>
            <consortium name="The Broad Institute Genome Sequencing Center for Infectious Disease"/>
            <person name="Wu L."/>
            <person name="Ma J."/>
        </authorList>
    </citation>
    <scope>NUCLEOTIDE SEQUENCE [LARGE SCALE GENOMIC DNA]</scope>
    <source>
        <strain evidence="3">CCM 7526</strain>
    </source>
</reference>
<dbReference type="RefSeq" id="WP_317786482.1">
    <property type="nucleotide sequence ID" value="NZ_AP028461.1"/>
</dbReference>
<feature type="region of interest" description="Disordered" evidence="1">
    <location>
        <begin position="1"/>
        <end position="21"/>
    </location>
</feature>
<evidence type="ECO:0000313" key="2">
    <source>
        <dbReference type="EMBL" id="MFD1366236.1"/>
    </source>
</evidence>
<comment type="caution">
    <text evidence="2">The sequence shown here is derived from an EMBL/GenBank/DDBJ whole genome shotgun (WGS) entry which is preliminary data.</text>
</comment>
<evidence type="ECO:0008006" key="4">
    <source>
        <dbReference type="Google" id="ProtNLM"/>
    </source>
</evidence>
<keyword evidence="3" id="KW-1185">Reference proteome</keyword>
<accession>A0ABW4A6C9</accession>
<sequence length="43" mass="5166">MSWRRSKTNATEIRTLRRQRDQLRREQDARIALLARASRTVTP</sequence>
<gene>
    <name evidence="2" type="ORF">ACFQ5G_12850</name>
</gene>
<protein>
    <recommendedName>
        <fullName evidence="4">Transposase</fullName>
    </recommendedName>
</protein>
<dbReference type="Proteomes" id="UP001597183">
    <property type="component" value="Unassembled WGS sequence"/>
</dbReference>
<dbReference type="EMBL" id="JBHTMK010000016">
    <property type="protein sequence ID" value="MFD1366236.1"/>
    <property type="molecule type" value="Genomic_DNA"/>
</dbReference>